<reference evidence="2" key="1">
    <citation type="journal article" date="2021" name="J Fungi (Basel)">
        <title>Virulence traits and population genomics of the black yeast Aureobasidium melanogenum.</title>
        <authorList>
            <person name="Cernosa A."/>
            <person name="Sun X."/>
            <person name="Gostincar C."/>
            <person name="Fang C."/>
            <person name="Gunde-Cimerman N."/>
            <person name="Song Z."/>
        </authorList>
    </citation>
    <scope>NUCLEOTIDE SEQUENCE</scope>
    <source>
        <strain evidence="2">EXF-9298</strain>
    </source>
</reference>
<comment type="caution">
    <text evidence="2">The sequence shown here is derived from an EMBL/GenBank/DDBJ whole genome shotgun (WGS) entry which is preliminary data.</text>
</comment>
<feature type="region of interest" description="Disordered" evidence="1">
    <location>
        <begin position="1"/>
        <end position="63"/>
    </location>
</feature>
<dbReference type="AlphaFoldDB" id="A0A9P8FP12"/>
<gene>
    <name evidence="2" type="ORF">KCU98_g8980</name>
</gene>
<organism evidence="2 3">
    <name type="scientific">Aureobasidium melanogenum</name>
    <name type="common">Aureobasidium pullulans var. melanogenum</name>
    <dbReference type="NCBI Taxonomy" id="46634"/>
    <lineage>
        <taxon>Eukaryota</taxon>
        <taxon>Fungi</taxon>
        <taxon>Dikarya</taxon>
        <taxon>Ascomycota</taxon>
        <taxon>Pezizomycotina</taxon>
        <taxon>Dothideomycetes</taxon>
        <taxon>Dothideomycetidae</taxon>
        <taxon>Dothideales</taxon>
        <taxon>Saccotheciaceae</taxon>
        <taxon>Aureobasidium</taxon>
    </lineage>
</organism>
<feature type="compositionally biased region" description="Low complexity" evidence="1">
    <location>
        <begin position="38"/>
        <end position="48"/>
    </location>
</feature>
<evidence type="ECO:0000313" key="2">
    <source>
        <dbReference type="EMBL" id="KAG9979127.1"/>
    </source>
</evidence>
<feature type="compositionally biased region" description="Low complexity" evidence="1">
    <location>
        <begin position="7"/>
        <end position="19"/>
    </location>
</feature>
<dbReference type="EMBL" id="JAHFXS010001177">
    <property type="protein sequence ID" value="KAG9979127.1"/>
    <property type="molecule type" value="Genomic_DNA"/>
</dbReference>
<evidence type="ECO:0000256" key="1">
    <source>
        <dbReference type="SAM" id="MobiDB-lite"/>
    </source>
</evidence>
<feature type="non-terminal residue" evidence="2">
    <location>
        <position position="63"/>
    </location>
</feature>
<keyword evidence="3" id="KW-1185">Reference proteome</keyword>
<proteinExistence type="predicted"/>
<accession>A0A9P8FP12</accession>
<protein>
    <submittedName>
        <fullName evidence="2">Uncharacterized protein</fullName>
    </submittedName>
</protein>
<evidence type="ECO:0000313" key="3">
    <source>
        <dbReference type="Proteomes" id="UP000729357"/>
    </source>
</evidence>
<dbReference type="Proteomes" id="UP000729357">
    <property type="component" value="Unassembled WGS sequence"/>
</dbReference>
<reference evidence="2" key="2">
    <citation type="submission" date="2021-08" db="EMBL/GenBank/DDBJ databases">
        <authorList>
            <person name="Gostincar C."/>
            <person name="Sun X."/>
            <person name="Song Z."/>
            <person name="Gunde-Cimerman N."/>
        </authorList>
    </citation>
    <scope>NUCLEOTIDE SEQUENCE</scope>
    <source>
        <strain evidence="2">EXF-9298</strain>
    </source>
</reference>
<name>A0A9P8FP12_AURME</name>
<feature type="compositionally biased region" description="Polar residues" evidence="1">
    <location>
        <begin position="54"/>
        <end position="63"/>
    </location>
</feature>
<sequence>FDSRAEAAFSAGQNNSSFSNGGGMYAGEQATPDPFTFLSSGLSGLSVSDDARRNGTNPSKSPA</sequence>
<feature type="non-terminal residue" evidence="2">
    <location>
        <position position="1"/>
    </location>
</feature>